<protein>
    <submittedName>
        <fullName evidence="2">Uncharacterized protein</fullName>
    </submittedName>
</protein>
<dbReference type="Proteomes" id="UP000290572">
    <property type="component" value="Unassembled WGS sequence"/>
</dbReference>
<evidence type="ECO:0000313" key="2">
    <source>
        <dbReference type="EMBL" id="RXN15743.1"/>
    </source>
</evidence>
<sequence length="115" mass="12676">MLMRSRASPAANSNSALLTRHLFRVNYVKGISAVRDQHWGMRLSQGAAQRLCRGHGRAGAESAVKRRNQGGRFKGQGPGAREGGSRERRRRRGSIPGALGYAIVTFGDFERRRSV</sequence>
<proteinExistence type="predicted"/>
<evidence type="ECO:0000313" key="3">
    <source>
        <dbReference type="Proteomes" id="UP000290572"/>
    </source>
</evidence>
<organism evidence="2 3">
    <name type="scientific">Labeo rohita</name>
    <name type="common">Indian major carp</name>
    <name type="synonym">Cyprinus rohita</name>
    <dbReference type="NCBI Taxonomy" id="84645"/>
    <lineage>
        <taxon>Eukaryota</taxon>
        <taxon>Metazoa</taxon>
        <taxon>Chordata</taxon>
        <taxon>Craniata</taxon>
        <taxon>Vertebrata</taxon>
        <taxon>Euteleostomi</taxon>
        <taxon>Actinopterygii</taxon>
        <taxon>Neopterygii</taxon>
        <taxon>Teleostei</taxon>
        <taxon>Ostariophysi</taxon>
        <taxon>Cypriniformes</taxon>
        <taxon>Cyprinidae</taxon>
        <taxon>Labeoninae</taxon>
        <taxon>Labeonini</taxon>
        <taxon>Labeo</taxon>
    </lineage>
</organism>
<keyword evidence="3" id="KW-1185">Reference proteome</keyword>
<feature type="compositionally biased region" description="Gly residues" evidence="1">
    <location>
        <begin position="72"/>
        <end position="82"/>
    </location>
</feature>
<dbReference type="EMBL" id="QBIY01012829">
    <property type="protein sequence ID" value="RXN15743.1"/>
    <property type="molecule type" value="Genomic_DNA"/>
</dbReference>
<name>A0A498M7B8_LABRO</name>
<reference evidence="2 3" key="1">
    <citation type="submission" date="2018-03" db="EMBL/GenBank/DDBJ databases">
        <title>Draft genome sequence of Rohu Carp (Labeo rohita).</title>
        <authorList>
            <person name="Das P."/>
            <person name="Kushwaha B."/>
            <person name="Joshi C.G."/>
            <person name="Kumar D."/>
            <person name="Nagpure N.S."/>
            <person name="Sahoo L."/>
            <person name="Das S.P."/>
            <person name="Bit A."/>
            <person name="Patnaik S."/>
            <person name="Meher P.K."/>
            <person name="Jayasankar P."/>
            <person name="Koringa P.G."/>
            <person name="Patel N.V."/>
            <person name="Hinsu A.T."/>
            <person name="Kumar R."/>
            <person name="Pandey M."/>
            <person name="Agarwal S."/>
            <person name="Srivastava S."/>
            <person name="Singh M."/>
            <person name="Iquebal M.A."/>
            <person name="Jaiswal S."/>
            <person name="Angadi U.B."/>
            <person name="Kumar N."/>
            <person name="Raza M."/>
            <person name="Shah T.M."/>
            <person name="Rai A."/>
            <person name="Jena J.K."/>
        </authorList>
    </citation>
    <scope>NUCLEOTIDE SEQUENCE [LARGE SCALE GENOMIC DNA]</scope>
    <source>
        <strain evidence="2">DASCIFA01</strain>
        <tissue evidence="2">Testis</tissue>
    </source>
</reference>
<comment type="caution">
    <text evidence="2">The sequence shown here is derived from an EMBL/GenBank/DDBJ whole genome shotgun (WGS) entry which is preliminary data.</text>
</comment>
<accession>A0A498M7B8</accession>
<evidence type="ECO:0000256" key="1">
    <source>
        <dbReference type="SAM" id="MobiDB-lite"/>
    </source>
</evidence>
<gene>
    <name evidence="2" type="ORF">ROHU_027905</name>
</gene>
<dbReference type="AlphaFoldDB" id="A0A498M7B8"/>
<feature type="region of interest" description="Disordered" evidence="1">
    <location>
        <begin position="54"/>
        <end position="94"/>
    </location>
</feature>